<dbReference type="RefSeq" id="WP_283238038.1">
    <property type="nucleotide sequence ID" value="NZ_JASGBP010000001.1"/>
</dbReference>
<dbReference type="EMBL" id="JASGBP010000001">
    <property type="protein sequence ID" value="MDI9256359.1"/>
    <property type="molecule type" value="Genomic_DNA"/>
</dbReference>
<organism evidence="1 2">
    <name type="scientific">Flavobacterium sedimenticola</name>
    <dbReference type="NCBI Taxonomy" id="3043286"/>
    <lineage>
        <taxon>Bacteria</taxon>
        <taxon>Pseudomonadati</taxon>
        <taxon>Bacteroidota</taxon>
        <taxon>Flavobacteriia</taxon>
        <taxon>Flavobacteriales</taxon>
        <taxon>Flavobacteriaceae</taxon>
        <taxon>Flavobacterium</taxon>
    </lineage>
</organism>
<accession>A0ABT6XMQ9</accession>
<dbReference type="Proteomes" id="UP001230035">
    <property type="component" value="Unassembled WGS sequence"/>
</dbReference>
<keyword evidence="2" id="KW-1185">Reference proteome</keyword>
<proteinExistence type="predicted"/>
<gene>
    <name evidence="1" type="ORF">QHT84_02910</name>
</gene>
<evidence type="ECO:0000313" key="1">
    <source>
        <dbReference type="EMBL" id="MDI9256359.1"/>
    </source>
</evidence>
<name>A0ABT6XMQ9_9FLAO</name>
<evidence type="ECO:0000313" key="2">
    <source>
        <dbReference type="Proteomes" id="UP001230035"/>
    </source>
</evidence>
<comment type="caution">
    <text evidence="1">The sequence shown here is derived from an EMBL/GenBank/DDBJ whole genome shotgun (WGS) entry which is preliminary data.</text>
</comment>
<protein>
    <submittedName>
        <fullName evidence="1">Uncharacterized protein</fullName>
    </submittedName>
</protein>
<sequence length="110" mass="12619">MTKITNDFSKKNLNVVVEGKRMQMSFQEVEELVKSKGKPTRYDIGGIASPMSIDNSIEKFAQKFTTVFFPDYKDRVFKINIEFNGATFWNVPVLTKQDLFNLTSPTLCHS</sequence>
<reference evidence="1 2" key="1">
    <citation type="submission" date="2023-05" db="EMBL/GenBank/DDBJ databases">
        <title>Flavobacterium sedimenti sp. nov., isolated from the sediment.</title>
        <authorList>
            <person name="Wu N."/>
        </authorList>
    </citation>
    <scope>NUCLEOTIDE SEQUENCE [LARGE SCALE GENOMIC DNA]</scope>
    <source>
        <strain evidence="1 2">YZ-48</strain>
    </source>
</reference>